<evidence type="ECO:0000256" key="6">
    <source>
        <dbReference type="ARBA" id="ARBA00023180"/>
    </source>
</evidence>
<evidence type="ECO:0000256" key="5">
    <source>
        <dbReference type="ARBA" id="ARBA00023157"/>
    </source>
</evidence>
<keyword evidence="6" id="KW-0325">Glycoprotein</keyword>
<dbReference type="Proteomes" id="UP000198341">
    <property type="component" value="Chromosome 15"/>
</dbReference>
<evidence type="ECO:0000256" key="4">
    <source>
        <dbReference type="ARBA" id="ARBA00023136"/>
    </source>
</evidence>
<evidence type="ECO:0000313" key="10">
    <source>
        <dbReference type="EMBL" id="CCO20056.1"/>
    </source>
</evidence>
<evidence type="ECO:0000313" key="11">
    <source>
        <dbReference type="Proteomes" id="UP000198341"/>
    </source>
</evidence>
<dbReference type="InterPro" id="IPR000800">
    <property type="entry name" value="Notch_dom"/>
</dbReference>
<dbReference type="InterPro" id="IPR035993">
    <property type="entry name" value="Notch-like_dom_sf"/>
</dbReference>
<sequence length="702" mass="78599">MIPYDPGKDELNRGKSTNSNWWHKCVRFIKSINDFEEQPEEHSRVGSKNDHVLTYDPSVSEHFHALKILGRTITFVKNVSLLLAVVVLATLAVTRTNIVIVTETEPSFERYEYLRSNSERYLQLTCATQNDTLTLGSFTEGIFEQSDACEWLYANAAKTYQSARDVGFLTVNARDGFLVRKGKWRDVNACAMIGQGEACEAAVEMCAVGKRLLTNTMTDFHASLFPLNRLAEEEFLNSVIKAQLNASVTANLASIRAPTQMLNLWANNNIPRLGAFMQMHKNAIQAMRVKSGQDAPLTSVFEKECARVTSTSDPCVAADLGNGVCDKKCNMAECLFDGGDCFIADESIWPTKQTFTTDANTDPIEEKESYMSYSAFAAKVSSLNEKYDESTVNAAFNPSNADGWDVRYVPVISAPANLHASFDTASVFSVLGSESRRFNYCGNPAEWSNVKVVERDPSRQMSQAQFAVAFAAVEQYFNFPHVVANASVTKPERSGEWKLPLLLNYLAACDLEIRTMSLKMFTSLNSTETKIWSQWIEQVGTALERACGDVNEHWRKTEKLTELCEDLSFWKFSSSLSINTFIMYYFFEVSYFAESAIENSGSLYMMGLDLGLKKNETHGWAVYPITSYEKYFEYANVLSCTYSEDQKPSLGMFITVLLGLYGGISVFAQSVGVATYNAMRVLILRKSNRHHHQSGTLLPPVK</sequence>
<reference evidence="10 11" key="1">
    <citation type="submission" date="2011-10" db="EMBL/GenBank/DDBJ databases">
        <authorList>
            <person name="Genoscope - CEA"/>
        </authorList>
    </citation>
    <scope>NUCLEOTIDE SEQUENCE [LARGE SCALE GENOMIC DNA]</scope>
    <source>
        <strain evidence="10 11">RCC 1105</strain>
    </source>
</reference>
<evidence type="ECO:0000256" key="8">
    <source>
        <dbReference type="SAM" id="Phobius"/>
    </source>
</evidence>
<evidence type="ECO:0000256" key="1">
    <source>
        <dbReference type="ARBA" id="ARBA00022692"/>
    </source>
</evidence>
<proteinExistence type="predicted"/>
<dbReference type="GeneID" id="19011475"/>
<dbReference type="SUPFAM" id="SSF90193">
    <property type="entry name" value="Notch domain"/>
    <property type="match status" value="1"/>
</dbReference>
<dbReference type="Gene3D" id="4.10.470.20">
    <property type="match status" value="1"/>
</dbReference>
<dbReference type="SMART" id="SM00004">
    <property type="entry name" value="NL"/>
    <property type="match status" value="1"/>
</dbReference>
<keyword evidence="1 8" id="KW-0812">Transmembrane</keyword>
<feature type="transmembrane region" description="Helical" evidence="8">
    <location>
        <begin position="650"/>
        <end position="679"/>
    </location>
</feature>
<dbReference type="EMBL" id="FO082264">
    <property type="protein sequence ID" value="CCO20056.1"/>
    <property type="molecule type" value="Genomic_DNA"/>
</dbReference>
<name>K8EPQ9_9CHLO</name>
<accession>K8EPQ9</accession>
<evidence type="ECO:0000256" key="3">
    <source>
        <dbReference type="ARBA" id="ARBA00022989"/>
    </source>
</evidence>
<dbReference type="AlphaFoldDB" id="K8EPQ9"/>
<keyword evidence="11" id="KW-1185">Reference proteome</keyword>
<dbReference type="KEGG" id="bpg:Bathy15g01500"/>
<evidence type="ECO:0000256" key="7">
    <source>
        <dbReference type="ARBA" id="ARBA00046288"/>
    </source>
</evidence>
<keyword evidence="2" id="KW-0677">Repeat</keyword>
<feature type="domain" description="LNR" evidence="9">
    <location>
        <begin position="308"/>
        <end position="342"/>
    </location>
</feature>
<protein>
    <submittedName>
        <fullName evidence="10">Unnamed protein product</fullName>
    </submittedName>
</protein>
<dbReference type="OrthoDB" id="329407at2759"/>
<evidence type="ECO:0000256" key="2">
    <source>
        <dbReference type="ARBA" id="ARBA00022737"/>
    </source>
</evidence>
<keyword evidence="3 8" id="KW-1133">Transmembrane helix</keyword>
<dbReference type="RefSeq" id="XP_007508970.1">
    <property type="nucleotide sequence ID" value="XM_007508908.1"/>
</dbReference>
<organism evidence="10 11">
    <name type="scientific">Bathycoccus prasinos</name>
    <dbReference type="NCBI Taxonomy" id="41875"/>
    <lineage>
        <taxon>Eukaryota</taxon>
        <taxon>Viridiplantae</taxon>
        <taxon>Chlorophyta</taxon>
        <taxon>Mamiellophyceae</taxon>
        <taxon>Mamiellales</taxon>
        <taxon>Bathycoccaceae</taxon>
        <taxon>Bathycoccus</taxon>
    </lineage>
</organism>
<dbReference type="GO" id="GO:0012505">
    <property type="term" value="C:endomembrane system"/>
    <property type="evidence" value="ECO:0007669"/>
    <property type="project" value="UniProtKB-SubCell"/>
</dbReference>
<comment type="subcellular location">
    <subcellularLocation>
        <location evidence="7">Endomembrane system</location>
        <topology evidence="7">Single-pass type I membrane protein</topology>
    </subcellularLocation>
</comment>
<keyword evidence="4 8" id="KW-0472">Membrane</keyword>
<gene>
    <name evidence="10" type="ordered locus">Bathy15g01500</name>
</gene>
<evidence type="ECO:0000259" key="9">
    <source>
        <dbReference type="SMART" id="SM00004"/>
    </source>
</evidence>
<dbReference type="Pfam" id="PF00066">
    <property type="entry name" value="Notch"/>
    <property type="match status" value="1"/>
</dbReference>
<keyword evidence="5" id="KW-1015">Disulfide bond</keyword>